<dbReference type="KEGG" id="bnn:FOA43_000114"/>
<sequence length="441" mass="48022">MSEEPSQESAEHSDTDQPEYVSVQEVEEVIDENDTGTPEAEDEPMDSTMNGGDNSEGTSGNGVTEKEQGNIEIDLSNNSVAYFDQHEDSIFTVATHPTLPLAATGGGDNATYLWTTHTSPTRFVGKLEGYTESVIASGFTSDGKYLITGDMTGKVLVHKAKKKGQIWTLFAELQQVEEVSWISVHPKQDIFAFGATDGSVWVYQMDESNSPTADLVFTGYSHSMDCTAGAFFDVDNTMGELKLLTVSEDGSIIGWNCYTQQQLFKLNSNQMKGLTPPWVTLDIYENSDHKIAAIGSRNSQVVIINLDAGTIVNVFTALELGPDANIYDASIEGISWCRCANLNLLAVGLVSGDVIIFDTHTWGVRKNMKCQDAVTKVVFFKDSAYLLGSSMDGKVYKWDARTGEVVHTYVGHHMGVLGFGIDCGNRLITAGDEGVSLVYDI</sequence>
<proteinExistence type="predicted"/>
<dbReference type="GeneID" id="62193515"/>
<protein>
    <submittedName>
        <fullName evidence="5">Uncharacterized protein</fullName>
    </submittedName>
</protein>
<feature type="region of interest" description="Disordered" evidence="4">
    <location>
        <begin position="1"/>
        <end position="65"/>
    </location>
</feature>
<dbReference type="PANTHER" id="PTHR19857">
    <property type="entry name" value="MITOCHONDRIAL DIVISION PROTEIN 1-RELATED"/>
    <property type="match status" value="1"/>
</dbReference>
<feature type="compositionally biased region" description="Acidic residues" evidence="4">
    <location>
        <begin position="25"/>
        <end position="45"/>
    </location>
</feature>
<accession>A0A875RY35</accession>
<evidence type="ECO:0000313" key="6">
    <source>
        <dbReference type="Proteomes" id="UP000662931"/>
    </source>
</evidence>
<evidence type="ECO:0000256" key="4">
    <source>
        <dbReference type="SAM" id="MobiDB-lite"/>
    </source>
</evidence>
<dbReference type="SUPFAM" id="SSF50978">
    <property type="entry name" value="WD40 repeat-like"/>
    <property type="match status" value="1"/>
</dbReference>
<keyword evidence="2" id="KW-0677">Repeat</keyword>
<dbReference type="PANTHER" id="PTHR19857:SF8">
    <property type="entry name" value="ANGIO-ASSOCIATED MIGRATORY CELL PROTEIN"/>
    <property type="match status" value="1"/>
</dbReference>
<dbReference type="PROSITE" id="PS50082">
    <property type="entry name" value="WD_REPEATS_2"/>
    <property type="match status" value="2"/>
</dbReference>
<dbReference type="InterPro" id="IPR015943">
    <property type="entry name" value="WD40/YVTN_repeat-like_dom_sf"/>
</dbReference>
<dbReference type="Proteomes" id="UP000662931">
    <property type="component" value="Chromosome 1"/>
</dbReference>
<evidence type="ECO:0000256" key="1">
    <source>
        <dbReference type="ARBA" id="ARBA00022574"/>
    </source>
</evidence>
<dbReference type="RefSeq" id="XP_038776377.1">
    <property type="nucleotide sequence ID" value="XM_038920449.1"/>
</dbReference>
<organism evidence="5 6">
    <name type="scientific">Eeniella nana</name>
    <name type="common">Yeast</name>
    <name type="synonym">Brettanomyces nanus</name>
    <dbReference type="NCBI Taxonomy" id="13502"/>
    <lineage>
        <taxon>Eukaryota</taxon>
        <taxon>Fungi</taxon>
        <taxon>Dikarya</taxon>
        <taxon>Ascomycota</taxon>
        <taxon>Saccharomycotina</taxon>
        <taxon>Pichiomycetes</taxon>
        <taxon>Pichiales</taxon>
        <taxon>Pichiaceae</taxon>
        <taxon>Brettanomyces</taxon>
    </lineage>
</organism>
<evidence type="ECO:0000256" key="3">
    <source>
        <dbReference type="PROSITE-ProRule" id="PRU00221"/>
    </source>
</evidence>
<gene>
    <name evidence="5" type="ORF">FOA43_000114</name>
</gene>
<reference evidence="5" key="1">
    <citation type="submission" date="2020-10" db="EMBL/GenBank/DDBJ databases">
        <authorList>
            <person name="Roach M.J.R."/>
        </authorList>
    </citation>
    <scope>NUCLEOTIDE SEQUENCE</scope>
    <source>
        <strain evidence="5">CBS 1945</strain>
    </source>
</reference>
<dbReference type="Gene3D" id="2.130.10.10">
    <property type="entry name" value="YVTN repeat-like/Quinoprotein amine dehydrogenase"/>
    <property type="match status" value="1"/>
</dbReference>
<keyword evidence="1 3" id="KW-0853">WD repeat</keyword>
<dbReference type="SMART" id="SM00320">
    <property type="entry name" value="WD40"/>
    <property type="match status" value="7"/>
</dbReference>
<keyword evidence="6" id="KW-1185">Reference proteome</keyword>
<dbReference type="EMBL" id="CP064812">
    <property type="protein sequence ID" value="QPG72812.1"/>
    <property type="molecule type" value="Genomic_DNA"/>
</dbReference>
<evidence type="ECO:0000256" key="2">
    <source>
        <dbReference type="ARBA" id="ARBA00022737"/>
    </source>
</evidence>
<dbReference type="InterPro" id="IPR051179">
    <property type="entry name" value="WD_repeat_multifunction"/>
</dbReference>
<feature type="compositionally biased region" description="Polar residues" evidence="4">
    <location>
        <begin position="47"/>
        <end position="62"/>
    </location>
</feature>
<feature type="repeat" description="WD" evidence="3">
    <location>
        <begin position="83"/>
        <end position="124"/>
    </location>
</feature>
<dbReference type="InterPro" id="IPR001680">
    <property type="entry name" value="WD40_rpt"/>
</dbReference>
<dbReference type="Pfam" id="PF00400">
    <property type="entry name" value="WD40"/>
    <property type="match status" value="2"/>
</dbReference>
<name>A0A875RY35_EENNA</name>
<evidence type="ECO:0000313" key="5">
    <source>
        <dbReference type="EMBL" id="QPG72812.1"/>
    </source>
</evidence>
<dbReference type="OrthoDB" id="10261640at2759"/>
<feature type="repeat" description="WD" evidence="3">
    <location>
        <begin position="371"/>
        <end position="408"/>
    </location>
</feature>
<dbReference type="AlphaFoldDB" id="A0A875RY35"/>
<dbReference type="InterPro" id="IPR036322">
    <property type="entry name" value="WD40_repeat_dom_sf"/>
</dbReference>